<accession>A0ABV8FFV9</accession>
<sequence>MPDPTVYLVAGPVTMSGTLSSPPQNLFTVWLDDEDIDRTRGPKLTVWTDLSAEFEVWDLDEEGARLETTHPESLTVTTLPPISGTPA</sequence>
<evidence type="ECO:0000313" key="1">
    <source>
        <dbReference type="EMBL" id="MFC3986464.1"/>
    </source>
</evidence>
<name>A0ABV8FFV9_9ACTN</name>
<organism evidence="1 2">
    <name type="scientific">Streptosporangium jomthongense</name>
    <dbReference type="NCBI Taxonomy" id="1193683"/>
    <lineage>
        <taxon>Bacteria</taxon>
        <taxon>Bacillati</taxon>
        <taxon>Actinomycetota</taxon>
        <taxon>Actinomycetes</taxon>
        <taxon>Streptosporangiales</taxon>
        <taxon>Streptosporangiaceae</taxon>
        <taxon>Streptosporangium</taxon>
    </lineage>
</organism>
<dbReference type="RefSeq" id="WP_386196726.1">
    <property type="nucleotide sequence ID" value="NZ_JBHSBC010000056.1"/>
</dbReference>
<comment type="caution">
    <text evidence="1">The sequence shown here is derived from an EMBL/GenBank/DDBJ whole genome shotgun (WGS) entry which is preliminary data.</text>
</comment>
<keyword evidence="2" id="KW-1185">Reference proteome</keyword>
<gene>
    <name evidence="1" type="ORF">ACFOYY_40475</name>
</gene>
<reference evidence="2" key="1">
    <citation type="journal article" date="2019" name="Int. J. Syst. Evol. Microbiol.">
        <title>The Global Catalogue of Microorganisms (GCM) 10K type strain sequencing project: providing services to taxonomists for standard genome sequencing and annotation.</title>
        <authorList>
            <consortium name="The Broad Institute Genomics Platform"/>
            <consortium name="The Broad Institute Genome Sequencing Center for Infectious Disease"/>
            <person name="Wu L."/>
            <person name="Ma J."/>
        </authorList>
    </citation>
    <scope>NUCLEOTIDE SEQUENCE [LARGE SCALE GENOMIC DNA]</scope>
    <source>
        <strain evidence="2">TBRC 7912</strain>
    </source>
</reference>
<evidence type="ECO:0000313" key="2">
    <source>
        <dbReference type="Proteomes" id="UP001595698"/>
    </source>
</evidence>
<dbReference type="EMBL" id="JBHSBC010000056">
    <property type="protein sequence ID" value="MFC3986464.1"/>
    <property type="molecule type" value="Genomic_DNA"/>
</dbReference>
<protein>
    <submittedName>
        <fullName evidence="1">Uncharacterized protein</fullName>
    </submittedName>
</protein>
<dbReference type="Proteomes" id="UP001595698">
    <property type="component" value="Unassembled WGS sequence"/>
</dbReference>
<proteinExistence type="predicted"/>